<feature type="transmembrane region" description="Helical" evidence="5">
    <location>
        <begin position="283"/>
        <end position="310"/>
    </location>
</feature>
<feature type="transmembrane region" description="Helical" evidence="5">
    <location>
        <begin position="89"/>
        <end position="108"/>
    </location>
</feature>
<feature type="transmembrane region" description="Helical" evidence="5">
    <location>
        <begin position="147"/>
        <end position="169"/>
    </location>
</feature>
<feature type="transmembrane region" description="Helical" evidence="5">
    <location>
        <begin position="58"/>
        <end position="77"/>
    </location>
</feature>
<feature type="transmembrane region" description="Helical" evidence="5">
    <location>
        <begin position="374"/>
        <end position="400"/>
    </location>
</feature>
<dbReference type="PANTHER" id="PTHR42718">
    <property type="entry name" value="MAJOR FACILITATOR SUPERFAMILY MULTIDRUG TRANSPORTER MFSC"/>
    <property type="match status" value="1"/>
</dbReference>
<dbReference type="InterPro" id="IPR011701">
    <property type="entry name" value="MFS"/>
</dbReference>
<evidence type="ECO:0000256" key="3">
    <source>
        <dbReference type="ARBA" id="ARBA00022989"/>
    </source>
</evidence>
<keyword evidence="4 5" id="KW-0472">Membrane</keyword>
<dbReference type="RefSeq" id="WP_386728864.1">
    <property type="nucleotide sequence ID" value="NZ_JBHSTP010000001.1"/>
</dbReference>
<feature type="transmembrane region" description="Helical" evidence="5">
    <location>
        <begin position="214"/>
        <end position="233"/>
    </location>
</feature>
<feature type="transmembrane region" description="Helical" evidence="5">
    <location>
        <begin position="348"/>
        <end position="368"/>
    </location>
</feature>
<keyword evidence="2 5" id="KW-0812">Transmembrane</keyword>
<feature type="domain" description="Major facilitator superfamily (MFS) profile" evidence="6">
    <location>
        <begin position="23"/>
        <end position="478"/>
    </location>
</feature>
<accession>A0ABW1VGR8</accession>
<dbReference type="Gene3D" id="1.20.1250.20">
    <property type="entry name" value="MFS general substrate transporter like domains"/>
    <property type="match status" value="2"/>
</dbReference>
<reference evidence="8" key="1">
    <citation type="journal article" date="2019" name="Int. J. Syst. Evol. Microbiol.">
        <title>The Global Catalogue of Microorganisms (GCM) 10K type strain sequencing project: providing services to taxonomists for standard genome sequencing and annotation.</title>
        <authorList>
            <consortium name="The Broad Institute Genomics Platform"/>
            <consortium name="The Broad Institute Genome Sequencing Center for Infectious Disease"/>
            <person name="Wu L."/>
            <person name="Ma J."/>
        </authorList>
    </citation>
    <scope>NUCLEOTIDE SEQUENCE [LARGE SCALE GENOMIC DNA]</scope>
    <source>
        <strain evidence="8">CCUG 43304</strain>
    </source>
</reference>
<feature type="transmembrane region" description="Helical" evidence="5">
    <location>
        <begin position="455"/>
        <end position="473"/>
    </location>
</feature>
<feature type="transmembrane region" description="Helical" evidence="5">
    <location>
        <begin position="114"/>
        <end position="135"/>
    </location>
</feature>
<evidence type="ECO:0000256" key="2">
    <source>
        <dbReference type="ARBA" id="ARBA00022692"/>
    </source>
</evidence>
<dbReference type="CDD" id="cd17321">
    <property type="entry name" value="MFS_MMR_MDR_like"/>
    <property type="match status" value="1"/>
</dbReference>
<sequence length="485" mass="49598">MTESRVTVEAPTTPARALAGWAVVAVVLMGDLLDLLDSLVTTIAGPSIVRDLGGGDEFIQWLAAGYTLAMAAGLLIGARLGDMFGRKRMFLVGIAGFTLASLLAATAASPDMLIGVRIAQGLLGAMMVPQALGLIKASFPPDKVGVAFGLTGPVLALGGVGGPIVAGWLVDADYFGWGWRMIFAINIPIGVAIIIAGAIILPPSTPDRRVGLDIGGALLAALGMGAVVFGLVHGREYSWPWWIIAIIGGGFLALIVFAVTQAARERAGRSTLVTPSLFAKRAFLAGLGVGALFFGAMLGSSLLFALFFQLGLGMTPLQAGLAAAPQAVGMIVGFVLSQVLGLSRRTMFIGFATVLAGFLTIILLTAALSGSLSAWPLLVPLGVVGIGMGMAIAPYFDIVLAGVDDQEVGSASGSLTAVQQLGNAVGVATLGTVYFTVLAHTVGDEAGYSHALSTALGWSAGFVVAAALITTLLPRKGRENAELQR</sequence>
<dbReference type="InterPro" id="IPR036259">
    <property type="entry name" value="MFS_trans_sf"/>
</dbReference>
<evidence type="ECO:0000259" key="6">
    <source>
        <dbReference type="PROSITE" id="PS50850"/>
    </source>
</evidence>
<evidence type="ECO:0000256" key="5">
    <source>
        <dbReference type="SAM" id="Phobius"/>
    </source>
</evidence>
<comment type="caution">
    <text evidence="7">The sequence shown here is derived from an EMBL/GenBank/DDBJ whole genome shotgun (WGS) entry which is preliminary data.</text>
</comment>
<feature type="transmembrane region" description="Helical" evidence="5">
    <location>
        <begin position="421"/>
        <end position="443"/>
    </location>
</feature>
<dbReference type="SUPFAM" id="SSF103473">
    <property type="entry name" value="MFS general substrate transporter"/>
    <property type="match status" value="2"/>
</dbReference>
<protein>
    <submittedName>
        <fullName evidence="7">MFS transporter</fullName>
    </submittedName>
</protein>
<evidence type="ECO:0000256" key="1">
    <source>
        <dbReference type="ARBA" id="ARBA00004651"/>
    </source>
</evidence>
<evidence type="ECO:0000256" key="4">
    <source>
        <dbReference type="ARBA" id="ARBA00023136"/>
    </source>
</evidence>
<dbReference type="InterPro" id="IPR020846">
    <property type="entry name" value="MFS_dom"/>
</dbReference>
<keyword evidence="3 5" id="KW-1133">Transmembrane helix</keyword>
<comment type="subcellular location">
    <subcellularLocation>
        <location evidence="1">Cell membrane</location>
        <topology evidence="1">Multi-pass membrane protein</topology>
    </subcellularLocation>
</comment>
<feature type="transmembrane region" description="Helical" evidence="5">
    <location>
        <begin position="181"/>
        <end position="202"/>
    </location>
</feature>
<proteinExistence type="predicted"/>
<dbReference type="Proteomes" id="UP001596306">
    <property type="component" value="Unassembled WGS sequence"/>
</dbReference>
<feature type="transmembrane region" description="Helical" evidence="5">
    <location>
        <begin position="239"/>
        <end position="262"/>
    </location>
</feature>
<organism evidence="7 8">
    <name type="scientific">Luethyella okanaganae</name>
    <dbReference type="NCBI Taxonomy" id="69372"/>
    <lineage>
        <taxon>Bacteria</taxon>
        <taxon>Bacillati</taxon>
        <taxon>Actinomycetota</taxon>
        <taxon>Actinomycetes</taxon>
        <taxon>Micrococcales</taxon>
        <taxon>Microbacteriaceae</taxon>
        <taxon>Luethyella</taxon>
    </lineage>
</organism>
<dbReference type="EMBL" id="JBHSTP010000001">
    <property type="protein sequence ID" value="MFC6355699.1"/>
    <property type="molecule type" value="Genomic_DNA"/>
</dbReference>
<evidence type="ECO:0000313" key="8">
    <source>
        <dbReference type="Proteomes" id="UP001596306"/>
    </source>
</evidence>
<name>A0ABW1VGR8_9MICO</name>
<feature type="transmembrane region" description="Helical" evidence="5">
    <location>
        <begin position="316"/>
        <end position="336"/>
    </location>
</feature>
<gene>
    <name evidence="7" type="ORF">ACFQB0_06220</name>
</gene>
<evidence type="ECO:0000313" key="7">
    <source>
        <dbReference type="EMBL" id="MFC6355699.1"/>
    </source>
</evidence>
<dbReference type="Pfam" id="PF07690">
    <property type="entry name" value="MFS_1"/>
    <property type="match status" value="2"/>
</dbReference>
<keyword evidence="8" id="KW-1185">Reference proteome</keyword>
<dbReference type="PANTHER" id="PTHR42718:SF39">
    <property type="entry name" value="ACTINORHODIN TRANSPORTER-RELATED"/>
    <property type="match status" value="1"/>
</dbReference>
<dbReference type="PROSITE" id="PS50850">
    <property type="entry name" value="MFS"/>
    <property type="match status" value="1"/>
</dbReference>